<evidence type="ECO:0000256" key="6">
    <source>
        <dbReference type="ARBA" id="ARBA00022679"/>
    </source>
</evidence>
<feature type="compositionally biased region" description="Polar residues" evidence="12">
    <location>
        <begin position="53"/>
        <end position="66"/>
    </location>
</feature>
<dbReference type="GO" id="GO:0008412">
    <property type="term" value="F:4-hydroxybenzoate polyprenyltransferase activity"/>
    <property type="evidence" value="ECO:0007669"/>
    <property type="project" value="UniProtKB-EC"/>
</dbReference>
<dbReference type="KEGG" id="pbs:Plabr_1335"/>
<dbReference type="InterPro" id="IPR000537">
    <property type="entry name" value="UbiA_prenyltransferase"/>
</dbReference>
<evidence type="ECO:0000256" key="9">
    <source>
        <dbReference type="ARBA" id="ARBA00022989"/>
    </source>
</evidence>
<evidence type="ECO:0000256" key="3">
    <source>
        <dbReference type="ARBA" id="ARBA00005985"/>
    </source>
</evidence>
<feature type="transmembrane region" description="Helical" evidence="13">
    <location>
        <begin position="333"/>
        <end position="354"/>
    </location>
</feature>
<keyword evidence="8 13" id="KW-0812">Transmembrane</keyword>
<dbReference type="OrthoDB" id="9782418at2"/>
<dbReference type="Gene3D" id="1.10.357.140">
    <property type="entry name" value="UbiA prenyltransferase"/>
    <property type="match status" value="1"/>
</dbReference>
<evidence type="ECO:0000256" key="2">
    <source>
        <dbReference type="ARBA" id="ARBA00004141"/>
    </source>
</evidence>
<dbReference type="InterPro" id="IPR006371">
    <property type="entry name" value="Polyprenyltransferase_UbiA-li"/>
</dbReference>
<dbReference type="HOGENOM" id="CLU_034879_5_1_0"/>
<comment type="similarity">
    <text evidence="3">Belongs to the UbiA prenyltransferase family.</text>
</comment>
<dbReference type="EC" id="2.5.1.39" evidence="11"/>
<organism evidence="14 15">
    <name type="scientific">Rubinisphaera brasiliensis (strain ATCC 49424 / DSM 5305 / JCM 21570 / IAM 15109 / NBRC 103401 / IFAM 1448)</name>
    <name type="common">Planctomyces brasiliensis</name>
    <dbReference type="NCBI Taxonomy" id="756272"/>
    <lineage>
        <taxon>Bacteria</taxon>
        <taxon>Pseudomonadati</taxon>
        <taxon>Planctomycetota</taxon>
        <taxon>Planctomycetia</taxon>
        <taxon>Planctomycetales</taxon>
        <taxon>Planctomycetaceae</taxon>
        <taxon>Rubinisphaera</taxon>
    </lineage>
</organism>
<comment type="subcellular location">
    <subcellularLocation>
        <location evidence="2">Membrane</location>
        <topology evidence="2">Multi-pass membrane protein</topology>
    </subcellularLocation>
</comment>
<evidence type="ECO:0000256" key="12">
    <source>
        <dbReference type="SAM" id="MobiDB-lite"/>
    </source>
</evidence>
<reference evidence="15" key="1">
    <citation type="submission" date="2011-02" db="EMBL/GenBank/DDBJ databases">
        <title>The complete genome of Planctomyces brasiliensis DSM 5305.</title>
        <authorList>
            <person name="Lucas S."/>
            <person name="Copeland A."/>
            <person name="Lapidus A."/>
            <person name="Bruce D."/>
            <person name="Goodwin L."/>
            <person name="Pitluck S."/>
            <person name="Kyrpides N."/>
            <person name="Mavromatis K."/>
            <person name="Pagani I."/>
            <person name="Ivanova N."/>
            <person name="Ovchinnikova G."/>
            <person name="Lu M."/>
            <person name="Detter J.C."/>
            <person name="Han C."/>
            <person name="Land M."/>
            <person name="Hauser L."/>
            <person name="Markowitz V."/>
            <person name="Cheng J.-F."/>
            <person name="Hugenholtz P."/>
            <person name="Woyke T."/>
            <person name="Wu D."/>
            <person name="Tindall B."/>
            <person name="Pomrenke H.G."/>
            <person name="Brambilla E."/>
            <person name="Klenk H.-P."/>
            <person name="Eisen J.A."/>
        </authorList>
    </citation>
    <scope>NUCLEOTIDE SEQUENCE [LARGE SCALE GENOMIC DNA]</scope>
    <source>
        <strain evidence="15">ATCC 49424 / DSM 5305 / JCM 21570 / NBRC 103401 / IFAM 1448</strain>
    </source>
</reference>
<keyword evidence="15" id="KW-1185">Reference proteome</keyword>
<feature type="transmembrane region" description="Helical" evidence="13">
    <location>
        <begin position="156"/>
        <end position="177"/>
    </location>
</feature>
<keyword evidence="5" id="KW-0997">Cell inner membrane</keyword>
<evidence type="ECO:0000313" key="15">
    <source>
        <dbReference type="Proteomes" id="UP000006860"/>
    </source>
</evidence>
<evidence type="ECO:0000256" key="5">
    <source>
        <dbReference type="ARBA" id="ARBA00022519"/>
    </source>
</evidence>
<proteinExistence type="inferred from homology"/>
<keyword evidence="10 13" id="KW-0472">Membrane</keyword>
<feature type="transmembrane region" description="Helical" evidence="13">
    <location>
        <begin position="209"/>
        <end position="228"/>
    </location>
</feature>
<feature type="transmembrane region" description="Helical" evidence="13">
    <location>
        <begin position="305"/>
        <end position="321"/>
    </location>
</feature>
<keyword evidence="4" id="KW-1003">Cell membrane</keyword>
<dbReference type="NCBIfam" id="TIGR01475">
    <property type="entry name" value="ubiA_other"/>
    <property type="match status" value="1"/>
</dbReference>
<evidence type="ECO:0000256" key="7">
    <source>
        <dbReference type="ARBA" id="ARBA00022688"/>
    </source>
</evidence>
<evidence type="ECO:0000256" key="10">
    <source>
        <dbReference type="ARBA" id="ARBA00023136"/>
    </source>
</evidence>
<dbReference type="Proteomes" id="UP000006860">
    <property type="component" value="Chromosome"/>
</dbReference>
<comment type="cofactor">
    <cofactor evidence="1">
        <name>Mg(2+)</name>
        <dbReference type="ChEBI" id="CHEBI:18420"/>
    </cofactor>
</comment>
<evidence type="ECO:0000313" key="14">
    <source>
        <dbReference type="EMBL" id="ADY58947.1"/>
    </source>
</evidence>
<dbReference type="STRING" id="756272.Plabr_1335"/>
<feature type="transmembrane region" description="Helical" evidence="13">
    <location>
        <begin position="234"/>
        <end position="254"/>
    </location>
</feature>
<gene>
    <name evidence="14" type="ordered locus">Plabr_1335</name>
</gene>
<feature type="transmembrane region" description="Helical" evidence="13">
    <location>
        <begin position="82"/>
        <end position="103"/>
    </location>
</feature>
<dbReference type="Gene3D" id="1.20.120.1780">
    <property type="entry name" value="UbiA prenyltransferase"/>
    <property type="match status" value="1"/>
</dbReference>
<dbReference type="FunFam" id="1.10.357.140:FF:000008">
    <property type="entry name" value="4-hydroxybenzoate octaprenyltransferase"/>
    <property type="match status" value="1"/>
</dbReference>
<dbReference type="EMBL" id="CP002546">
    <property type="protein sequence ID" value="ADY58947.1"/>
    <property type="molecule type" value="Genomic_DNA"/>
</dbReference>
<dbReference type="AlphaFoldDB" id="F0SNR1"/>
<keyword evidence="7" id="KW-0831">Ubiquinone biosynthesis</keyword>
<keyword evidence="9 13" id="KW-1133">Transmembrane helix</keyword>
<dbReference type="GO" id="GO:0006744">
    <property type="term" value="P:ubiquinone biosynthetic process"/>
    <property type="evidence" value="ECO:0007669"/>
    <property type="project" value="UniProtKB-KW"/>
</dbReference>
<dbReference type="Pfam" id="PF01040">
    <property type="entry name" value="UbiA"/>
    <property type="match status" value="1"/>
</dbReference>
<dbReference type="CDD" id="cd13959">
    <property type="entry name" value="PT_UbiA_COQ2"/>
    <property type="match status" value="1"/>
</dbReference>
<keyword evidence="6" id="KW-0808">Transferase</keyword>
<evidence type="ECO:0000256" key="8">
    <source>
        <dbReference type="ARBA" id="ARBA00022692"/>
    </source>
</evidence>
<dbReference type="eggNOG" id="COG0382">
    <property type="taxonomic scope" value="Bacteria"/>
</dbReference>
<evidence type="ECO:0000256" key="13">
    <source>
        <dbReference type="SAM" id="Phobius"/>
    </source>
</evidence>
<accession>F0SNR1</accession>
<name>F0SNR1_RUBBR</name>
<dbReference type="InterPro" id="IPR044878">
    <property type="entry name" value="UbiA_sf"/>
</dbReference>
<dbReference type="GO" id="GO:0005886">
    <property type="term" value="C:plasma membrane"/>
    <property type="evidence" value="ECO:0007669"/>
    <property type="project" value="TreeGrafter"/>
</dbReference>
<feature type="region of interest" description="Disordered" evidence="12">
    <location>
        <begin position="44"/>
        <end position="66"/>
    </location>
</feature>
<evidence type="ECO:0000256" key="4">
    <source>
        <dbReference type="ARBA" id="ARBA00022475"/>
    </source>
</evidence>
<dbReference type="InterPro" id="IPR039653">
    <property type="entry name" value="Prenyltransferase"/>
</dbReference>
<dbReference type="FunFam" id="1.20.120.1780:FF:000001">
    <property type="entry name" value="4-hydroxybenzoate octaprenyltransferase"/>
    <property type="match status" value="1"/>
</dbReference>
<sequence>MPHRYEWGVAADFVQKIGKSGEKFPKSSPSAVFRTAGIGLRYGGRPRKPACPSDQQTKDNTVNAASNTAPAEPTLLAKYLGLIRFSHTIFALPFALLTAILAWAKVTPFQPRDLIGILLCMVFARTAAMAFNRWADRKIDADNPRTAGRHIPAGLLSARNVLLFTIANGLGFIASTLLFWPNIWPLVLSVPVLAFLLGYSYVKRFSMWAHYWLAAALMLSPLATWIALTGSLAWPPVALAAVIFFWVGGFDTIYACQDAEFDREAGLYSLPSRLGIPKALKLAAFSHLVCLACLFGFWWLSGLGLIFLAAVVIVAGLLLYEHSIVRPDDLSRAGVAFFQINALISIGLLVAGIADLLLTR</sequence>
<protein>
    <recommendedName>
        <fullName evidence="11">4-hydroxybenzoate polyprenyltransferase</fullName>
        <ecNumber evidence="11">2.5.1.39</ecNumber>
    </recommendedName>
</protein>
<feature type="transmembrane region" description="Helical" evidence="13">
    <location>
        <begin position="115"/>
        <end position="135"/>
    </location>
</feature>
<feature type="transmembrane region" description="Helical" evidence="13">
    <location>
        <begin position="183"/>
        <end position="202"/>
    </location>
</feature>
<evidence type="ECO:0000256" key="1">
    <source>
        <dbReference type="ARBA" id="ARBA00001946"/>
    </source>
</evidence>
<dbReference type="PANTHER" id="PTHR11048:SF28">
    <property type="entry name" value="4-HYDROXYBENZOATE POLYPRENYLTRANSFERASE, MITOCHONDRIAL"/>
    <property type="match status" value="1"/>
</dbReference>
<dbReference type="PANTHER" id="PTHR11048">
    <property type="entry name" value="PRENYLTRANSFERASES"/>
    <property type="match status" value="1"/>
</dbReference>
<evidence type="ECO:0000256" key="11">
    <source>
        <dbReference type="ARBA" id="ARBA00034524"/>
    </source>
</evidence>